<protein>
    <submittedName>
        <fullName evidence="1">SFRICE_000654</fullName>
    </submittedName>
</protein>
<proteinExistence type="predicted"/>
<sequence>MLLRRWSSDRTRVSCSIPGPGKVLLGTFRLFEHFSVVAWSLELCPKMVFNSLIFPSLIVWNEANFGDFHLDLLGTGFCPGTLTGGIGHGCCM</sequence>
<gene>
    <name evidence="1" type="ORF">SFRICE_000654</name>
</gene>
<dbReference type="AlphaFoldDB" id="A0A2H1WG09"/>
<organism evidence="1">
    <name type="scientific">Spodoptera frugiperda</name>
    <name type="common">Fall armyworm</name>
    <dbReference type="NCBI Taxonomy" id="7108"/>
    <lineage>
        <taxon>Eukaryota</taxon>
        <taxon>Metazoa</taxon>
        <taxon>Ecdysozoa</taxon>
        <taxon>Arthropoda</taxon>
        <taxon>Hexapoda</taxon>
        <taxon>Insecta</taxon>
        <taxon>Pterygota</taxon>
        <taxon>Neoptera</taxon>
        <taxon>Endopterygota</taxon>
        <taxon>Lepidoptera</taxon>
        <taxon>Glossata</taxon>
        <taxon>Ditrysia</taxon>
        <taxon>Noctuoidea</taxon>
        <taxon>Noctuidae</taxon>
        <taxon>Amphipyrinae</taxon>
        <taxon>Spodoptera</taxon>
    </lineage>
</organism>
<reference evidence="1" key="1">
    <citation type="submission" date="2016-07" db="EMBL/GenBank/DDBJ databases">
        <authorList>
            <person name="Bretaudeau A."/>
        </authorList>
    </citation>
    <scope>NUCLEOTIDE SEQUENCE</scope>
    <source>
        <strain evidence="1">Rice</strain>
        <tissue evidence="1">Whole body</tissue>
    </source>
</reference>
<evidence type="ECO:0000313" key="1">
    <source>
        <dbReference type="EMBL" id="SOQ52025.1"/>
    </source>
</evidence>
<name>A0A2H1WG09_SPOFR</name>
<dbReference type="EMBL" id="ODYU01008429">
    <property type="protein sequence ID" value="SOQ52025.1"/>
    <property type="molecule type" value="Genomic_DNA"/>
</dbReference>
<accession>A0A2H1WG09</accession>